<dbReference type="HAMAP" id="MF_00591">
    <property type="entry name" value="Exosome_Rrp41"/>
    <property type="match status" value="1"/>
</dbReference>
<dbReference type="Gene3D" id="3.30.230.70">
    <property type="entry name" value="GHMP Kinase, N-terminal domain"/>
    <property type="match status" value="1"/>
</dbReference>
<dbReference type="InterPro" id="IPR027408">
    <property type="entry name" value="PNPase/RNase_PH_dom_sf"/>
</dbReference>
<dbReference type="InterPro" id="IPR050080">
    <property type="entry name" value="RNase_PH"/>
</dbReference>
<evidence type="ECO:0000256" key="7">
    <source>
        <dbReference type="ARBA" id="ARBA00062149"/>
    </source>
</evidence>
<organism evidence="12">
    <name type="scientific">Ignisphaera aggregans</name>
    <dbReference type="NCBI Taxonomy" id="334771"/>
    <lineage>
        <taxon>Archaea</taxon>
        <taxon>Thermoproteota</taxon>
        <taxon>Thermoprotei</taxon>
        <taxon>Desulfurococcales</taxon>
        <taxon>Desulfurococcaceae</taxon>
        <taxon>Ignisphaera</taxon>
    </lineage>
</organism>
<dbReference type="NCBIfam" id="TIGR02065">
    <property type="entry name" value="ECX1"/>
    <property type="match status" value="1"/>
</dbReference>
<accession>A0A7C5UTY1</accession>
<dbReference type="Pfam" id="PF01138">
    <property type="entry name" value="RNase_PH"/>
    <property type="match status" value="1"/>
</dbReference>
<dbReference type="InterPro" id="IPR020568">
    <property type="entry name" value="Ribosomal_Su5_D2-typ_SF"/>
</dbReference>
<keyword evidence="4 8" id="KW-0378">Hydrolase</keyword>
<evidence type="ECO:0000313" key="12">
    <source>
        <dbReference type="EMBL" id="HHR96745.1"/>
    </source>
</evidence>
<dbReference type="PANTHER" id="PTHR11953:SF0">
    <property type="entry name" value="EXOSOME COMPLEX COMPONENT RRP41"/>
    <property type="match status" value="1"/>
</dbReference>
<protein>
    <recommendedName>
        <fullName evidence="8">Exosome complex component Rrp41</fullName>
        <ecNumber evidence="8">3.1.13.-</ecNumber>
    </recommendedName>
</protein>
<dbReference type="GO" id="GO:0010467">
    <property type="term" value="P:gene expression"/>
    <property type="evidence" value="ECO:0007669"/>
    <property type="project" value="UniProtKB-ARBA"/>
</dbReference>
<feature type="domain" description="Exoribonuclease phosphorolytic" evidence="10">
    <location>
        <begin position="156"/>
        <end position="220"/>
    </location>
</feature>
<reference evidence="12" key="1">
    <citation type="journal article" date="2020" name="mSystems">
        <title>Genome- and Community-Level Interaction Insights into Carbon Utilization and Element Cycling Functions of Hydrothermarchaeota in Hydrothermal Sediment.</title>
        <authorList>
            <person name="Zhou Z."/>
            <person name="Liu Y."/>
            <person name="Xu W."/>
            <person name="Pan J."/>
            <person name="Luo Z.H."/>
            <person name="Li M."/>
        </authorList>
    </citation>
    <scope>NUCLEOTIDE SEQUENCE [LARGE SCALE GENOMIC DNA]</scope>
    <source>
        <strain evidence="12">SpSt-1</strain>
        <strain evidence="11">SpSt-1121</strain>
    </source>
</reference>
<keyword evidence="3 8" id="KW-0540">Nuclease</keyword>
<dbReference type="EC" id="3.1.13.-" evidence="8"/>
<dbReference type="EMBL" id="DRZI01000202">
    <property type="protein sequence ID" value="HHP81965.1"/>
    <property type="molecule type" value="Genomic_DNA"/>
</dbReference>
<keyword evidence="6 8" id="KW-0269">Exonuclease</keyword>
<dbReference type="CDD" id="cd11366">
    <property type="entry name" value="RNase_PH_archRRP41"/>
    <property type="match status" value="1"/>
</dbReference>
<dbReference type="PANTHER" id="PTHR11953">
    <property type="entry name" value="EXOSOME COMPLEX COMPONENT"/>
    <property type="match status" value="1"/>
</dbReference>
<comment type="function">
    <text evidence="8">Catalytic component of the exosome, which is a complex involved in RNA degradation. Has 3'-&gt;5' exoribonuclease activity. Can also synthesize heteropolymeric RNA-tails.</text>
</comment>
<dbReference type="AlphaFoldDB" id="A0A7C5UTY1"/>
<gene>
    <name evidence="8" type="primary">rrp41</name>
    <name evidence="12" type="ORF">ENL47_08100</name>
    <name evidence="11" type="ORF">ENM84_04790</name>
</gene>
<evidence type="ECO:0000256" key="3">
    <source>
        <dbReference type="ARBA" id="ARBA00022722"/>
    </source>
</evidence>
<keyword evidence="5 8" id="KW-0271">Exosome</keyword>
<evidence type="ECO:0000256" key="5">
    <source>
        <dbReference type="ARBA" id="ARBA00022835"/>
    </source>
</evidence>
<dbReference type="SUPFAM" id="SSF55666">
    <property type="entry name" value="Ribonuclease PH domain 2-like"/>
    <property type="match status" value="1"/>
</dbReference>
<dbReference type="EMBL" id="DRUB01000159">
    <property type="protein sequence ID" value="HHR96745.1"/>
    <property type="molecule type" value="Genomic_DNA"/>
</dbReference>
<comment type="similarity">
    <text evidence="8">Belongs to the RNase PH family. Rrp41 subfamily.</text>
</comment>
<sequence>MKLNKVKLISEDGKRIDGRLPNELRPIKIDIGILKNADGSAIVEYGNTKVLAAVYGPREVVPRHEELADRAIIRCRYRMLSFSTTGERKSPAPSRREIELSKVIREALEPAILSSQYPRTAIDVFVEVINADGGTRTAGITAASIALADAGIPMLDLVTAVAIGKVNGVIVVDLNGVEDMNGEADMPIAMMPSLGRITMLQLNGTLSPEDFKKALSLAIDSINKIYELQKEALRKKYIMIEE</sequence>
<dbReference type="GO" id="GO:0016075">
    <property type="term" value="P:rRNA catabolic process"/>
    <property type="evidence" value="ECO:0007669"/>
    <property type="project" value="TreeGrafter"/>
</dbReference>
<dbReference type="InterPro" id="IPR015847">
    <property type="entry name" value="ExoRNase_PH_dom2"/>
</dbReference>
<proteinExistence type="inferred from homology"/>
<keyword evidence="2 8" id="KW-0963">Cytoplasm</keyword>
<name>A0A7C5UTY1_9CREN</name>
<dbReference type="SUPFAM" id="SSF54211">
    <property type="entry name" value="Ribosomal protein S5 domain 2-like"/>
    <property type="match status" value="1"/>
</dbReference>
<comment type="subcellular location">
    <subcellularLocation>
        <location evidence="1 8">Cytoplasm</location>
    </subcellularLocation>
</comment>
<feature type="domain" description="Exoribonuclease phosphorolytic" evidence="9">
    <location>
        <begin position="23"/>
        <end position="153"/>
    </location>
</feature>
<evidence type="ECO:0000259" key="10">
    <source>
        <dbReference type="Pfam" id="PF03725"/>
    </source>
</evidence>
<comment type="caution">
    <text evidence="12">The sequence shown here is derived from an EMBL/GenBank/DDBJ whole genome shotgun (WGS) entry which is preliminary data.</text>
</comment>
<dbReference type="GO" id="GO:0003723">
    <property type="term" value="F:RNA binding"/>
    <property type="evidence" value="ECO:0007669"/>
    <property type="project" value="TreeGrafter"/>
</dbReference>
<evidence type="ECO:0000256" key="8">
    <source>
        <dbReference type="HAMAP-Rule" id="MF_00591"/>
    </source>
</evidence>
<dbReference type="GO" id="GO:0000177">
    <property type="term" value="C:cytoplasmic exosome (RNase complex)"/>
    <property type="evidence" value="ECO:0007669"/>
    <property type="project" value="TreeGrafter"/>
</dbReference>
<dbReference type="GO" id="GO:0000956">
    <property type="term" value="P:nuclear-transcribed mRNA catabolic process"/>
    <property type="evidence" value="ECO:0007669"/>
    <property type="project" value="UniProtKB-ARBA"/>
</dbReference>
<evidence type="ECO:0000256" key="1">
    <source>
        <dbReference type="ARBA" id="ARBA00004496"/>
    </source>
</evidence>
<evidence type="ECO:0000256" key="4">
    <source>
        <dbReference type="ARBA" id="ARBA00022801"/>
    </source>
</evidence>
<evidence type="ECO:0000259" key="9">
    <source>
        <dbReference type="Pfam" id="PF01138"/>
    </source>
</evidence>
<dbReference type="GO" id="GO:0000175">
    <property type="term" value="F:3'-5'-RNA exonuclease activity"/>
    <property type="evidence" value="ECO:0007669"/>
    <property type="project" value="UniProtKB-UniRule"/>
</dbReference>
<evidence type="ECO:0000256" key="2">
    <source>
        <dbReference type="ARBA" id="ARBA00022490"/>
    </source>
</evidence>
<dbReference type="InterPro" id="IPR011807">
    <property type="entry name" value="Rrp41"/>
</dbReference>
<dbReference type="Pfam" id="PF03725">
    <property type="entry name" value="RNase_PH_C"/>
    <property type="match status" value="1"/>
</dbReference>
<evidence type="ECO:0000313" key="11">
    <source>
        <dbReference type="EMBL" id="HHP81965.1"/>
    </source>
</evidence>
<dbReference type="InterPro" id="IPR001247">
    <property type="entry name" value="ExoRNase_PH_dom1"/>
</dbReference>
<comment type="subunit">
    <text evidence="7 8">Component of the archaeal exosome complex. Forms a hexameric ring-like arrangement composed of 3 Rrp41-Rrp42 heterodimers. The hexameric ring associates with a trimer of Rrp4 and/or Csl4 subunits.</text>
</comment>
<evidence type="ECO:0000256" key="6">
    <source>
        <dbReference type="ARBA" id="ARBA00022839"/>
    </source>
</evidence>
<dbReference type="FunFam" id="3.30.230.70:FF:000004">
    <property type="entry name" value="Exosome complex component Rrp41"/>
    <property type="match status" value="1"/>
</dbReference>
<dbReference type="InterPro" id="IPR036345">
    <property type="entry name" value="ExoRNase_PH_dom2_sf"/>
</dbReference>